<dbReference type="AlphaFoldDB" id="W6MUI9"/>
<reference evidence="7" key="1">
    <citation type="submission" date="2013-12" db="EMBL/GenBank/DDBJ databases">
        <authorList>
            <person name="Genoscope - CEA"/>
        </authorList>
    </citation>
    <scope>NUCLEOTIDE SEQUENCE</scope>
    <source>
        <strain evidence="7">CBS 1993</strain>
    </source>
</reference>
<dbReference type="GeneID" id="34519064"/>
<feature type="compositionally biased region" description="Basic and acidic residues" evidence="5">
    <location>
        <begin position="93"/>
        <end position="102"/>
    </location>
</feature>
<evidence type="ECO:0000256" key="4">
    <source>
        <dbReference type="SAM" id="Coils"/>
    </source>
</evidence>
<organism evidence="7 8">
    <name type="scientific">Kuraishia capsulata CBS 1993</name>
    <dbReference type="NCBI Taxonomy" id="1382522"/>
    <lineage>
        <taxon>Eukaryota</taxon>
        <taxon>Fungi</taxon>
        <taxon>Dikarya</taxon>
        <taxon>Ascomycota</taxon>
        <taxon>Saccharomycotina</taxon>
        <taxon>Pichiomycetes</taxon>
        <taxon>Pichiales</taxon>
        <taxon>Pichiaceae</taxon>
        <taxon>Kuraishia</taxon>
    </lineage>
</organism>
<protein>
    <recommendedName>
        <fullName evidence="6">Transcription regulator LGE1 helical region domain-containing protein</fullName>
    </recommendedName>
</protein>
<evidence type="ECO:0000256" key="1">
    <source>
        <dbReference type="ARBA" id="ARBA00004123"/>
    </source>
</evidence>
<dbReference type="Pfam" id="PF11488">
    <property type="entry name" value="Lge1"/>
    <property type="match status" value="1"/>
</dbReference>
<proteinExistence type="predicted"/>
<keyword evidence="3" id="KW-0539">Nucleus</keyword>
<feature type="compositionally biased region" description="Basic and acidic residues" evidence="5">
    <location>
        <begin position="9"/>
        <end position="20"/>
    </location>
</feature>
<feature type="coiled-coil region" evidence="4">
    <location>
        <begin position="188"/>
        <end position="215"/>
    </location>
</feature>
<keyword evidence="2" id="KW-0156">Chromatin regulator</keyword>
<feature type="compositionally biased region" description="Basic and acidic residues" evidence="5">
    <location>
        <begin position="35"/>
        <end position="68"/>
    </location>
</feature>
<feature type="domain" description="Transcription regulator LGE1 helical region" evidence="6">
    <location>
        <begin position="165"/>
        <end position="234"/>
    </location>
</feature>
<dbReference type="GO" id="GO:0006325">
    <property type="term" value="P:chromatin organization"/>
    <property type="evidence" value="ECO:0007669"/>
    <property type="project" value="UniProtKB-KW"/>
</dbReference>
<evidence type="ECO:0000313" key="7">
    <source>
        <dbReference type="EMBL" id="CDK25665.1"/>
    </source>
</evidence>
<reference evidence="7" key="2">
    <citation type="submission" date="2014-02" db="EMBL/GenBank/DDBJ databases">
        <title>Complete DNA sequence of /Kuraishia capsulata/ illustrates novel genomic features among budding yeasts (/Saccharomycotina/).</title>
        <authorList>
            <person name="Morales L."/>
            <person name="Noel B."/>
            <person name="Porcel B."/>
            <person name="Marcet-Houben M."/>
            <person name="Hullo M-F."/>
            <person name="Sacerdot C."/>
            <person name="Tekaia F."/>
            <person name="Leh-Louis V."/>
            <person name="Despons L."/>
            <person name="Khanna V."/>
            <person name="Aury J-M."/>
            <person name="Barbe V."/>
            <person name="Couloux A."/>
            <person name="Labadie K."/>
            <person name="Pelletier E."/>
            <person name="Souciet J-L."/>
            <person name="Boekhout T."/>
            <person name="Gabaldon T."/>
            <person name="Wincker P."/>
            <person name="Dujon B."/>
        </authorList>
    </citation>
    <scope>NUCLEOTIDE SEQUENCE</scope>
    <source>
        <strain evidence="7">CBS 1993</strain>
    </source>
</reference>
<comment type="subcellular location">
    <subcellularLocation>
        <location evidence="1">Nucleus</location>
    </subcellularLocation>
</comment>
<dbReference type="EMBL" id="HG793126">
    <property type="protein sequence ID" value="CDK25665.1"/>
    <property type="molecule type" value="Genomic_DNA"/>
</dbReference>
<evidence type="ECO:0000256" key="3">
    <source>
        <dbReference type="ARBA" id="ARBA00023242"/>
    </source>
</evidence>
<evidence type="ECO:0000256" key="2">
    <source>
        <dbReference type="ARBA" id="ARBA00022853"/>
    </source>
</evidence>
<feature type="region of interest" description="Disordered" evidence="5">
    <location>
        <begin position="1"/>
        <end position="158"/>
    </location>
</feature>
<gene>
    <name evidence="7" type="ORF">KUCA_T00001635001</name>
</gene>
<dbReference type="GO" id="GO:0005634">
    <property type="term" value="C:nucleus"/>
    <property type="evidence" value="ECO:0007669"/>
    <property type="project" value="UniProtKB-SubCell"/>
</dbReference>
<name>W6MUI9_9ASCO</name>
<keyword evidence="8" id="KW-1185">Reference proteome</keyword>
<keyword evidence="4" id="KW-0175">Coiled coil</keyword>
<sequence length="236" mass="27285">MSGQSYRGRYQDSRGERGGYDSHYSSRGRGGYWRGSDRQRGGGYRGRYDDDRGDRGDRGYDDYQDDYRQGNPAPRGPSYRNGGYRSGPGYQSENRDARDNRDSYNSSWRNEQHSNYRSPRSYREESSNHHRASDSRASPHSFNGGPGSVLEKAEPKEEPKVEFHHWVVRLDVLPDDAKKKLNDALTECDLKTEQLLKLLKKKDEIEQKLEASKRQCHVEGLRAQLTQEKLEALNYL</sequence>
<accession>W6MUI9</accession>
<evidence type="ECO:0000259" key="6">
    <source>
        <dbReference type="Pfam" id="PF11488"/>
    </source>
</evidence>
<evidence type="ECO:0000313" key="8">
    <source>
        <dbReference type="Proteomes" id="UP000019384"/>
    </source>
</evidence>
<dbReference type="InterPro" id="IPR021581">
    <property type="entry name" value="Tscrpt_reg_Lge1"/>
</dbReference>
<feature type="compositionally biased region" description="Basic and acidic residues" evidence="5">
    <location>
        <begin position="121"/>
        <end position="134"/>
    </location>
</feature>
<dbReference type="Proteomes" id="UP000019384">
    <property type="component" value="Unassembled WGS sequence"/>
</dbReference>
<dbReference type="HOGENOM" id="CLU_1175581_0_0_1"/>
<evidence type="ECO:0000256" key="5">
    <source>
        <dbReference type="SAM" id="MobiDB-lite"/>
    </source>
</evidence>
<dbReference type="RefSeq" id="XP_022457676.1">
    <property type="nucleotide sequence ID" value="XM_022603835.1"/>
</dbReference>